<feature type="transmembrane region" description="Helical" evidence="1">
    <location>
        <begin position="172"/>
        <end position="190"/>
    </location>
</feature>
<protein>
    <submittedName>
        <fullName evidence="3">HupE/UreJ family protein</fullName>
    </submittedName>
</protein>
<dbReference type="Proteomes" id="UP000319502">
    <property type="component" value="Unassembled WGS sequence"/>
</dbReference>
<feature type="transmembrane region" description="Helical" evidence="1">
    <location>
        <begin position="95"/>
        <end position="125"/>
    </location>
</feature>
<keyword evidence="4" id="KW-1185">Reference proteome</keyword>
<keyword evidence="1" id="KW-1133">Transmembrane helix</keyword>
<feature type="transmembrane region" description="Helical" evidence="1">
    <location>
        <begin position="37"/>
        <end position="55"/>
    </location>
</feature>
<reference evidence="3 4" key="1">
    <citation type="submission" date="2019-07" db="EMBL/GenBank/DDBJ databases">
        <title>The pathways for chlorine oxyanion respiration interact through the shared metabolite chlorate.</title>
        <authorList>
            <person name="Barnum T.P."/>
            <person name="Cheng Y."/>
            <person name="Hill K.A."/>
            <person name="Lucas L.N."/>
            <person name="Carlson H.K."/>
            <person name="Coates J.D."/>
        </authorList>
    </citation>
    <scope>NUCLEOTIDE SEQUENCE [LARGE SCALE GENOMIC DNA]</scope>
    <source>
        <strain evidence="3 4">SFB-3</strain>
    </source>
</reference>
<keyword evidence="1" id="KW-0812">Transmembrane</keyword>
<dbReference type="EMBL" id="VMNK01000002">
    <property type="protein sequence ID" value="TVO59376.1"/>
    <property type="molecule type" value="Genomic_DNA"/>
</dbReference>
<keyword evidence="2" id="KW-0732">Signal</keyword>
<evidence type="ECO:0000256" key="1">
    <source>
        <dbReference type="SAM" id="Phobius"/>
    </source>
</evidence>
<proteinExistence type="predicted"/>
<comment type="caution">
    <text evidence="3">The sequence shown here is derived from an EMBL/GenBank/DDBJ whole genome shotgun (WGS) entry which is preliminary data.</text>
</comment>
<dbReference type="InterPro" id="IPR007038">
    <property type="entry name" value="HupE_UreJ"/>
</dbReference>
<dbReference type="OrthoDB" id="9808192at2"/>
<gene>
    <name evidence="3" type="ORF">FHP91_01275</name>
</gene>
<keyword evidence="1" id="KW-0472">Membrane</keyword>
<name>A0A557R2M2_9RHOO</name>
<sequence>MATSRVLLALVLAGGAGSAMAHGGHAGGHFAAGLAHPFGGVDHLLAMLAVGVYATRQSGRARWGLPLGFLVAMLCGAGLAALGVALPAVEGGIGVSVLVMGLLIALAVKLPASVALPLVGVFALFHGYAHVAEMGGASLLSYVVGFVVATAVLHGAGYALGGWMPASRVAMAVKRVLGGVMAGVGLVLLGT</sequence>
<dbReference type="RefSeq" id="WP_144307891.1">
    <property type="nucleotide sequence ID" value="NZ_VMNK01000002.1"/>
</dbReference>
<evidence type="ECO:0000313" key="3">
    <source>
        <dbReference type="EMBL" id="TVO59376.1"/>
    </source>
</evidence>
<accession>A0A557R2M2</accession>
<feature type="chain" id="PRO_5021922231" evidence="2">
    <location>
        <begin position="22"/>
        <end position="191"/>
    </location>
</feature>
<dbReference type="PIRSF" id="PIRSF016919">
    <property type="entry name" value="HupE_UreJ"/>
    <property type="match status" value="1"/>
</dbReference>
<dbReference type="Pfam" id="PF04955">
    <property type="entry name" value="HupE_UreJ"/>
    <property type="match status" value="1"/>
</dbReference>
<evidence type="ECO:0000256" key="2">
    <source>
        <dbReference type="SAM" id="SignalP"/>
    </source>
</evidence>
<dbReference type="AlphaFoldDB" id="A0A557R2M2"/>
<feature type="transmembrane region" description="Helical" evidence="1">
    <location>
        <begin position="67"/>
        <end position="89"/>
    </location>
</feature>
<evidence type="ECO:0000313" key="4">
    <source>
        <dbReference type="Proteomes" id="UP000319502"/>
    </source>
</evidence>
<feature type="signal peptide" evidence="2">
    <location>
        <begin position="1"/>
        <end position="21"/>
    </location>
</feature>
<feature type="transmembrane region" description="Helical" evidence="1">
    <location>
        <begin position="137"/>
        <end position="160"/>
    </location>
</feature>
<organism evidence="3 4">
    <name type="scientific">Denitromonas halophila</name>
    <dbReference type="NCBI Taxonomy" id="1629404"/>
    <lineage>
        <taxon>Bacteria</taxon>
        <taxon>Pseudomonadati</taxon>
        <taxon>Pseudomonadota</taxon>
        <taxon>Betaproteobacteria</taxon>
        <taxon>Rhodocyclales</taxon>
        <taxon>Zoogloeaceae</taxon>
        <taxon>Denitromonas</taxon>
    </lineage>
</organism>